<dbReference type="PANTHER" id="PTHR11926">
    <property type="entry name" value="GLUCOSYL/GLUCURONOSYL TRANSFERASES"/>
    <property type="match status" value="1"/>
</dbReference>
<proteinExistence type="inferred from homology"/>
<name>A0A9Q0H4Z4_9MAGN</name>
<dbReference type="AlphaFoldDB" id="A0A9Q0H4Z4"/>
<reference evidence="2" key="1">
    <citation type="journal article" date="2023" name="Plant J.">
        <title>The genome of the king protea, Protea cynaroides.</title>
        <authorList>
            <person name="Chang J."/>
            <person name="Duong T.A."/>
            <person name="Schoeman C."/>
            <person name="Ma X."/>
            <person name="Roodt D."/>
            <person name="Barker N."/>
            <person name="Li Z."/>
            <person name="Van de Peer Y."/>
            <person name="Mizrachi E."/>
        </authorList>
    </citation>
    <scope>NUCLEOTIDE SEQUENCE</scope>
    <source>
        <tissue evidence="2">Young leaves</tissue>
    </source>
</reference>
<comment type="caution">
    <text evidence="2">The sequence shown here is derived from an EMBL/GenBank/DDBJ whole genome shotgun (WGS) entry which is preliminary data.</text>
</comment>
<keyword evidence="3" id="KW-1185">Reference proteome</keyword>
<comment type="similarity">
    <text evidence="1">Belongs to the UDP-glycosyltransferase family.</text>
</comment>
<dbReference type="GO" id="GO:0080043">
    <property type="term" value="F:quercetin 3-O-glucosyltransferase activity"/>
    <property type="evidence" value="ECO:0007669"/>
    <property type="project" value="TreeGrafter"/>
</dbReference>
<gene>
    <name evidence="2" type="ORF">NE237_026466</name>
</gene>
<organism evidence="2 3">
    <name type="scientific">Protea cynaroides</name>
    <dbReference type="NCBI Taxonomy" id="273540"/>
    <lineage>
        <taxon>Eukaryota</taxon>
        <taxon>Viridiplantae</taxon>
        <taxon>Streptophyta</taxon>
        <taxon>Embryophyta</taxon>
        <taxon>Tracheophyta</taxon>
        <taxon>Spermatophyta</taxon>
        <taxon>Magnoliopsida</taxon>
        <taxon>Proteales</taxon>
        <taxon>Proteaceae</taxon>
        <taxon>Protea</taxon>
    </lineage>
</organism>
<dbReference type="GO" id="GO:0080044">
    <property type="term" value="F:quercetin 7-O-glucosyltransferase activity"/>
    <property type="evidence" value="ECO:0007669"/>
    <property type="project" value="TreeGrafter"/>
</dbReference>
<evidence type="ECO:0000313" key="3">
    <source>
        <dbReference type="Proteomes" id="UP001141806"/>
    </source>
</evidence>
<sequence length="345" mass="38120">MTTENICHTIRYGIWHTVRSMESFSSLLDPFKRSHQPNTGVCETSPPHRCTCHFGNKPLYLPSENTSSAPAGLTFAPFSDGFDDGFNPSDAGHDNHLSEFKRLGSKYLTDLAANLAKQGCPFTCIVYSLALPGAAQLARDLGVPSALLWIQPATVFTLFYYYFHGYEAVMTSDQIDIPETKPWVLENTFDALEPQSLRAIGKLNLIGIGPLLNNPSDKSFQADLFHEDSKDYMEWLNSKTDASVVYVSFGSLSELSRQMEAIGDGLLESGRPFLRVIRKGKEDKEKAKIMARFEEMNKKGLSALVFTGGGSFSPFGWLFCNSLWLEFNIGGFGCRSTNGGVSTVV</sequence>
<dbReference type="OrthoDB" id="5835829at2759"/>
<protein>
    <submittedName>
        <fullName evidence="2">Uncharacterized protein</fullName>
    </submittedName>
</protein>
<dbReference type="EMBL" id="JAMYWD010000010">
    <property type="protein sequence ID" value="KAJ4959355.1"/>
    <property type="molecule type" value="Genomic_DNA"/>
</dbReference>
<evidence type="ECO:0000256" key="1">
    <source>
        <dbReference type="ARBA" id="ARBA00009995"/>
    </source>
</evidence>
<dbReference type="Proteomes" id="UP001141806">
    <property type="component" value="Unassembled WGS sequence"/>
</dbReference>
<dbReference type="PANTHER" id="PTHR11926:SF1534">
    <property type="entry name" value="GLYCOSYLTRANSFERASE"/>
    <property type="match status" value="1"/>
</dbReference>
<evidence type="ECO:0000313" key="2">
    <source>
        <dbReference type="EMBL" id="KAJ4959355.1"/>
    </source>
</evidence>
<dbReference type="Gene3D" id="3.40.50.2000">
    <property type="entry name" value="Glycogen Phosphorylase B"/>
    <property type="match status" value="2"/>
</dbReference>
<accession>A0A9Q0H4Z4</accession>
<dbReference type="SUPFAM" id="SSF53756">
    <property type="entry name" value="UDP-Glycosyltransferase/glycogen phosphorylase"/>
    <property type="match status" value="1"/>
</dbReference>